<dbReference type="Pfam" id="PF00532">
    <property type="entry name" value="Peripla_BP_1"/>
    <property type="match status" value="1"/>
</dbReference>
<dbReference type="InterPro" id="IPR000843">
    <property type="entry name" value="HTH_LacI"/>
</dbReference>
<dbReference type="Gene3D" id="1.10.260.40">
    <property type="entry name" value="lambda repressor-like DNA-binding domains"/>
    <property type="match status" value="1"/>
</dbReference>
<dbReference type="GO" id="GO:0000976">
    <property type="term" value="F:transcription cis-regulatory region binding"/>
    <property type="evidence" value="ECO:0007669"/>
    <property type="project" value="TreeGrafter"/>
</dbReference>
<dbReference type="Proteomes" id="UP000199315">
    <property type="component" value="Unassembled WGS sequence"/>
</dbReference>
<dbReference type="Gene3D" id="3.40.50.2300">
    <property type="match status" value="2"/>
</dbReference>
<dbReference type="PANTHER" id="PTHR30146">
    <property type="entry name" value="LACI-RELATED TRANSCRIPTIONAL REPRESSOR"/>
    <property type="match status" value="1"/>
</dbReference>
<dbReference type="SMART" id="SM00354">
    <property type="entry name" value="HTH_LACI"/>
    <property type="match status" value="1"/>
</dbReference>
<accession>A0A1D3TSY0</accession>
<dbReference type="InterPro" id="IPR010982">
    <property type="entry name" value="Lambda_DNA-bd_dom_sf"/>
</dbReference>
<dbReference type="CDD" id="cd01392">
    <property type="entry name" value="HTH_LacI"/>
    <property type="match status" value="1"/>
</dbReference>
<dbReference type="CDD" id="cd06267">
    <property type="entry name" value="PBP1_LacI_sugar_binding-like"/>
    <property type="match status" value="1"/>
</dbReference>
<keyword evidence="4" id="KW-0804">Transcription</keyword>
<name>A0A1D3TSY0_9FIRM</name>
<dbReference type="STRING" id="1619234.SAMN05421730_100817"/>
<dbReference type="InterPro" id="IPR028082">
    <property type="entry name" value="Peripla_BP_I"/>
</dbReference>
<dbReference type="SUPFAM" id="SSF53822">
    <property type="entry name" value="Periplasmic binding protein-like I"/>
    <property type="match status" value="1"/>
</dbReference>
<dbReference type="AlphaFoldDB" id="A0A1D3TSY0"/>
<feature type="domain" description="HTH lacI-type" evidence="5">
    <location>
        <begin position="14"/>
        <end position="67"/>
    </location>
</feature>
<evidence type="ECO:0000313" key="6">
    <source>
        <dbReference type="EMBL" id="SCP97036.1"/>
    </source>
</evidence>
<keyword evidence="2" id="KW-0805">Transcription regulation</keyword>
<evidence type="ECO:0000259" key="5">
    <source>
        <dbReference type="PROSITE" id="PS50932"/>
    </source>
</evidence>
<keyword evidence="7" id="KW-1185">Reference proteome</keyword>
<dbReference type="PROSITE" id="PS50932">
    <property type="entry name" value="HTH_LACI_2"/>
    <property type="match status" value="1"/>
</dbReference>
<evidence type="ECO:0000256" key="3">
    <source>
        <dbReference type="ARBA" id="ARBA00023125"/>
    </source>
</evidence>
<dbReference type="PANTHER" id="PTHR30146:SF148">
    <property type="entry name" value="HTH-TYPE TRANSCRIPTIONAL REPRESSOR PURR-RELATED"/>
    <property type="match status" value="1"/>
</dbReference>
<evidence type="ECO:0000256" key="1">
    <source>
        <dbReference type="ARBA" id="ARBA00022491"/>
    </source>
</evidence>
<dbReference type="SUPFAM" id="SSF47413">
    <property type="entry name" value="lambda repressor-like DNA-binding domains"/>
    <property type="match status" value="1"/>
</dbReference>
<sequence length="348" mass="38442">MINRYLKVGKALAATIKDIAKHTGLGLATISSYLNGGNVREANREKIETAIEELNFEVNEVARGLKTNKTKTIGVVIPELNNIFCAEIITGVEDVLRNHGYATIVCDCRTDKELEKEAVDFLYRKRVDGIINMPVNVDGSHLKSFQKSGKPIVLIDRKINGIDCDCVLADNLTAAKNAVKRLVENGHTKIGMIGGPEEIFTAQERLLGYKTALMEAGIVPEEKLVVQGDYTIDSGVRCLENLVKQNPDMTAVFVANYEMTMGAVIGINELGIRIPEDLSIIGFDNTEFARACKPKLTIVTQPMREIAKNVAQIILKRMEADQRNPEASDFQVIKLQTDIVEGNSVRRI</sequence>
<reference evidence="6 7" key="1">
    <citation type="submission" date="2016-09" db="EMBL/GenBank/DDBJ databases">
        <authorList>
            <person name="Capua I."/>
            <person name="De Benedictis P."/>
            <person name="Joannis T."/>
            <person name="Lombin L.H."/>
            <person name="Cattoli G."/>
        </authorList>
    </citation>
    <scope>NUCLEOTIDE SEQUENCE [LARGE SCALE GENOMIC DNA]</scope>
    <source>
        <strain evidence="6 7">GluBS11</strain>
    </source>
</reference>
<evidence type="ECO:0000256" key="2">
    <source>
        <dbReference type="ARBA" id="ARBA00023015"/>
    </source>
</evidence>
<keyword evidence="3" id="KW-0238">DNA-binding</keyword>
<dbReference type="Pfam" id="PF00356">
    <property type="entry name" value="LacI"/>
    <property type="match status" value="1"/>
</dbReference>
<protein>
    <submittedName>
        <fullName evidence="6">LacI family transcriptional regulator</fullName>
    </submittedName>
</protein>
<evidence type="ECO:0000256" key="4">
    <source>
        <dbReference type="ARBA" id="ARBA00023163"/>
    </source>
</evidence>
<dbReference type="GO" id="GO:0003700">
    <property type="term" value="F:DNA-binding transcription factor activity"/>
    <property type="evidence" value="ECO:0007669"/>
    <property type="project" value="TreeGrafter"/>
</dbReference>
<gene>
    <name evidence="6" type="ORF">SAMN05421730_100817</name>
</gene>
<proteinExistence type="predicted"/>
<keyword evidence="1" id="KW-0678">Repressor</keyword>
<dbReference type="EMBL" id="FMKA01000008">
    <property type="protein sequence ID" value="SCP97036.1"/>
    <property type="molecule type" value="Genomic_DNA"/>
</dbReference>
<dbReference type="InterPro" id="IPR001761">
    <property type="entry name" value="Peripla_BP/Lac1_sug-bd_dom"/>
</dbReference>
<organism evidence="6 7">
    <name type="scientific">Anaerobium acetethylicum</name>
    <dbReference type="NCBI Taxonomy" id="1619234"/>
    <lineage>
        <taxon>Bacteria</taxon>
        <taxon>Bacillati</taxon>
        <taxon>Bacillota</taxon>
        <taxon>Clostridia</taxon>
        <taxon>Lachnospirales</taxon>
        <taxon>Lachnospiraceae</taxon>
        <taxon>Anaerobium</taxon>
    </lineage>
</organism>
<evidence type="ECO:0000313" key="7">
    <source>
        <dbReference type="Proteomes" id="UP000199315"/>
    </source>
</evidence>